<dbReference type="Gene3D" id="3.40.50.300">
    <property type="entry name" value="P-loop containing nucleotide triphosphate hydrolases"/>
    <property type="match status" value="1"/>
</dbReference>
<accession>A0A7X6RTY6</accession>
<keyword evidence="3 5" id="KW-0238">DNA-binding</keyword>
<organism evidence="8 9">
    <name type="scientific">Nocardiopsis alborubida</name>
    <dbReference type="NCBI Taxonomy" id="146802"/>
    <lineage>
        <taxon>Bacteria</taxon>
        <taxon>Bacillati</taxon>
        <taxon>Actinomycetota</taxon>
        <taxon>Actinomycetes</taxon>
        <taxon>Streptosporangiales</taxon>
        <taxon>Nocardiopsidaceae</taxon>
        <taxon>Nocardiopsis</taxon>
    </lineage>
</organism>
<feature type="compositionally biased region" description="Basic and acidic residues" evidence="6">
    <location>
        <begin position="269"/>
        <end position="278"/>
    </location>
</feature>
<dbReference type="GO" id="GO:0000160">
    <property type="term" value="P:phosphorelay signal transduction system"/>
    <property type="evidence" value="ECO:0007669"/>
    <property type="project" value="InterPro"/>
</dbReference>
<dbReference type="Pfam" id="PF03704">
    <property type="entry name" value="BTAD"/>
    <property type="match status" value="1"/>
</dbReference>
<dbReference type="PROSITE" id="PS51755">
    <property type="entry name" value="OMPR_PHOB"/>
    <property type="match status" value="1"/>
</dbReference>
<evidence type="ECO:0000259" key="7">
    <source>
        <dbReference type="PROSITE" id="PS51755"/>
    </source>
</evidence>
<evidence type="ECO:0000313" key="9">
    <source>
        <dbReference type="Proteomes" id="UP000553209"/>
    </source>
</evidence>
<dbReference type="PANTHER" id="PTHR35807">
    <property type="entry name" value="TRANSCRIPTIONAL REGULATOR REDD-RELATED"/>
    <property type="match status" value="1"/>
</dbReference>
<dbReference type="InterPro" id="IPR002182">
    <property type="entry name" value="NB-ARC"/>
</dbReference>
<keyword evidence="2" id="KW-0805">Transcription regulation</keyword>
<dbReference type="SMART" id="SM00862">
    <property type="entry name" value="Trans_reg_C"/>
    <property type="match status" value="1"/>
</dbReference>
<dbReference type="InterPro" id="IPR016032">
    <property type="entry name" value="Sig_transdc_resp-reg_C-effctor"/>
</dbReference>
<dbReference type="PANTHER" id="PTHR35807:SF1">
    <property type="entry name" value="TRANSCRIPTIONAL REGULATOR REDD"/>
    <property type="match status" value="1"/>
</dbReference>
<protein>
    <submittedName>
        <fullName evidence="8">Transcriptional regulator</fullName>
    </submittedName>
</protein>
<dbReference type="InterPro" id="IPR036388">
    <property type="entry name" value="WH-like_DNA-bd_sf"/>
</dbReference>
<gene>
    <name evidence="8" type="ORF">HGB44_30110</name>
</gene>
<dbReference type="Proteomes" id="UP000553209">
    <property type="component" value="Unassembled WGS sequence"/>
</dbReference>
<sequence length="944" mass="102551">MRFRLLGPLEINGPQGLVPVPAGRQQIVLSALLLELERVVSVDHLIDVLWEYDPPDTARTQVQICVSRLRRLLKPTGASIKTRPPGYLLVVDPGTVDVHVQRTLVREAAALNGRGHGDEVAAALRAAADLWRGPTLSGIGSTPLAAKATRLDEERLSVIESYVDVELDLGRHSQLVGELRTLVGEHPLRERLRAQLMLALYRSGRQAEALDTYRTGRGLLVEELGLEPGEELRGMENAILAGDPVLQAPAVPAVPAAPAASPVPSGEEETPRYPEPGDRPYQLPTDTADFVGREDVTRTIQETLVGGGRVGVAVLMGRPGVGKSATAMRVAHALAAEHYPDGQLYCDLRATRGNPLTSSDVLSRFLRSLGAPAQAIPEDVDERAVMYRGMLASRRVLVVLDDAADEAQLLPLIPAGAGCGVVVTSRAFLTGLPGATQVQLDTLPGDASIELLSRVLGEARVRAEPEAARALVRAVGRLPLALRIISARLAARPRWRLAAMVERLADERNRLDELAHGDMTVRASLSLTYDGIEPRTARAFRLLGTMEGPTIPAWTAGALLDDGRAFPSDLVEPLVDAHMIDIIGVDAAGEPVYRFHELVRDFSRERLLREEDGGRGAAVERLLGGWLSLLDTANRRLMGGDYLRLRGEAPRWSPPPRYVERLMADPYTWLEAERANIRHAALQAVAEGLDEHSWDLVAGISLFLTRRGYLDDLSELYGAVEPVLRESGNRRGRAALMEMAGATLTQGKDDALRAAMLEEALAEFDDLGDTHGRALARRGLASLADLRGERAGAIRLCEQALEGFLVVGDLGGQWRCLMLMGYLRCLEGDIRQGRDELDRALSLAEETGDSRACAQVLRRTGLLEAAGGEYERALEHLHRARGLVEELDDPVGRAVVLRDLGRVCVRSGRRAEAGLYLERSAVLFGELRDAGEQASTERELAELG</sequence>
<reference evidence="8 9" key="1">
    <citation type="submission" date="2020-04" db="EMBL/GenBank/DDBJ databases">
        <title>MicrobeNet Type strains.</title>
        <authorList>
            <person name="Nicholson A.C."/>
        </authorList>
    </citation>
    <scope>NUCLEOTIDE SEQUENCE [LARGE SCALE GENOMIC DNA]</scope>
    <source>
        <strain evidence="8 9">ATCC 23612</strain>
    </source>
</reference>
<evidence type="ECO:0000256" key="6">
    <source>
        <dbReference type="SAM" id="MobiDB-lite"/>
    </source>
</evidence>
<dbReference type="GO" id="GO:0006355">
    <property type="term" value="P:regulation of DNA-templated transcription"/>
    <property type="evidence" value="ECO:0007669"/>
    <property type="project" value="InterPro"/>
</dbReference>
<comment type="similarity">
    <text evidence="1">Belongs to the AfsR/DnrI/RedD regulatory family.</text>
</comment>
<evidence type="ECO:0000256" key="3">
    <source>
        <dbReference type="ARBA" id="ARBA00023125"/>
    </source>
</evidence>
<dbReference type="InterPro" id="IPR005158">
    <property type="entry name" value="BTAD"/>
</dbReference>
<dbReference type="EMBL" id="JAAXPG010000046">
    <property type="protein sequence ID" value="NKZ01888.1"/>
    <property type="molecule type" value="Genomic_DNA"/>
</dbReference>
<keyword evidence="4" id="KW-0804">Transcription</keyword>
<keyword evidence="9" id="KW-1185">Reference proteome</keyword>
<dbReference type="AlphaFoldDB" id="A0A7X6RTY6"/>
<dbReference type="GO" id="GO:0043531">
    <property type="term" value="F:ADP binding"/>
    <property type="evidence" value="ECO:0007669"/>
    <property type="project" value="InterPro"/>
</dbReference>
<dbReference type="SMART" id="SM01043">
    <property type="entry name" value="BTAD"/>
    <property type="match status" value="1"/>
</dbReference>
<evidence type="ECO:0000256" key="2">
    <source>
        <dbReference type="ARBA" id="ARBA00023015"/>
    </source>
</evidence>
<feature type="region of interest" description="Disordered" evidence="6">
    <location>
        <begin position="255"/>
        <end position="282"/>
    </location>
</feature>
<dbReference type="SUPFAM" id="SSF52540">
    <property type="entry name" value="P-loop containing nucleoside triphosphate hydrolases"/>
    <property type="match status" value="1"/>
</dbReference>
<evidence type="ECO:0000313" key="8">
    <source>
        <dbReference type="EMBL" id="NKZ01888.1"/>
    </source>
</evidence>
<dbReference type="InterPro" id="IPR011990">
    <property type="entry name" value="TPR-like_helical_dom_sf"/>
</dbReference>
<feature type="compositionally biased region" description="Low complexity" evidence="6">
    <location>
        <begin position="255"/>
        <end position="265"/>
    </location>
</feature>
<feature type="domain" description="OmpR/PhoB-type" evidence="7">
    <location>
        <begin position="1"/>
        <end position="91"/>
    </location>
</feature>
<evidence type="ECO:0000256" key="1">
    <source>
        <dbReference type="ARBA" id="ARBA00005820"/>
    </source>
</evidence>
<evidence type="ECO:0000256" key="4">
    <source>
        <dbReference type="ARBA" id="ARBA00023163"/>
    </source>
</evidence>
<dbReference type="InterPro" id="IPR051677">
    <property type="entry name" value="AfsR-DnrI-RedD_regulator"/>
</dbReference>
<dbReference type="Gene3D" id="1.25.40.10">
    <property type="entry name" value="Tetratricopeptide repeat domain"/>
    <property type="match status" value="2"/>
</dbReference>
<proteinExistence type="inferred from homology"/>
<dbReference type="InterPro" id="IPR027417">
    <property type="entry name" value="P-loop_NTPase"/>
</dbReference>
<dbReference type="SUPFAM" id="SSF48452">
    <property type="entry name" value="TPR-like"/>
    <property type="match status" value="2"/>
</dbReference>
<evidence type="ECO:0000256" key="5">
    <source>
        <dbReference type="PROSITE-ProRule" id="PRU01091"/>
    </source>
</evidence>
<feature type="DNA-binding region" description="OmpR/PhoB-type" evidence="5">
    <location>
        <begin position="1"/>
        <end position="91"/>
    </location>
</feature>
<comment type="caution">
    <text evidence="8">The sequence shown here is derived from an EMBL/GenBank/DDBJ whole genome shotgun (WGS) entry which is preliminary data.</text>
</comment>
<dbReference type="Pfam" id="PF00931">
    <property type="entry name" value="NB-ARC"/>
    <property type="match status" value="1"/>
</dbReference>
<dbReference type="PRINTS" id="PR00364">
    <property type="entry name" value="DISEASERSIST"/>
</dbReference>
<dbReference type="CDD" id="cd15831">
    <property type="entry name" value="BTAD"/>
    <property type="match status" value="1"/>
</dbReference>
<name>A0A7X6RTY6_9ACTN</name>
<dbReference type="GO" id="GO:0003677">
    <property type="term" value="F:DNA binding"/>
    <property type="evidence" value="ECO:0007669"/>
    <property type="project" value="UniProtKB-UniRule"/>
</dbReference>
<dbReference type="Gene3D" id="1.10.10.10">
    <property type="entry name" value="Winged helix-like DNA-binding domain superfamily/Winged helix DNA-binding domain"/>
    <property type="match status" value="1"/>
</dbReference>
<dbReference type="InterPro" id="IPR001867">
    <property type="entry name" value="OmpR/PhoB-type_DNA-bd"/>
</dbReference>
<dbReference type="SUPFAM" id="SSF46894">
    <property type="entry name" value="C-terminal effector domain of the bipartite response regulators"/>
    <property type="match status" value="1"/>
</dbReference>
<dbReference type="Pfam" id="PF00486">
    <property type="entry name" value="Trans_reg_C"/>
    <property type="match status" value="1"/>
</dbReference>